<dbReference type="Pfam" id="PF08534">
    <property type="entry name" value="Redoxin"/>
    <property type="match status" value="1"/>
</dbReference>
<dbReference type="EMBL" id="MLJW01000155">
    <property type="protein sequence ID" value="OIQ96073.1"/>
    <property type="molecule type" value="Genomic_DNA"/>
</dbReference>
<evidence type="ECO:0000313" key="4">
    <source>
        <dbReference type="EMBL" id="OIQ96073.1"/>
    </source>
</evidence>
<reference evidence="4" key="1">
    <citation type="submission" date="2016-10" db="EMBL/GenBank/DDBJ databases">
        <title>Sequence of Gallionella enrichment culture.</title>
        <authorList>
            <person name="Poehlein A."/>
            <person name="Muehling M."/>
            <person name="Daniel R."/>
        </authorList>
    </citation>
    <scope>NUCLEOTIDE SEQUENCE</scope>
</reference>
<dbReference type="InterPro" id="IPR013766">
    <property type="entry name" value="Thioredoxin_domain"/>
</dbReference>
<dbReference type="InterPro" id="IPR017937">
    <property type="entry name" value="Thioredoxin_CS"/>
</dbReference>
<dbReference type="Gene3D" id="3.40.30.10">
    <property type="entry name" value="Glutaredoxin"/>
    <property type="match status" value="1"/>
</dbReference>
<dbReference type="CDD" id="cd02966">
    <property type="entry name" value="TlpA_like_family"/>
    <property type="match status" value="1"/>
</dbReference>
<evidence type="ECO:0000256" key="1">
    <source>
        <dbReference type="ARBA" id="ARBA00004196"/>
    </source>
</evidence>
<keyword evidence="2" id="KW-0201">Cytochrome c-type biogenesis</keyword>
<dbReference type="PANTHER" id="PTHR42852">
    <property type="entry name" value="THIOL:DISULFIDE INTERCHANGE PROTEIN DSBE"/>
    <property type="match status" value="1"/>
</dbReference>
<evidence type="ECO:0000256" key="2">
    <source>
        <dbReference type="ARBA" id="ARBA00022748"/>
    </source>
</evidence>
<comment type="caution">
    <text evidence="4">The sequence shown here is derived from an EMBL/GenBank/DDBJ whole genome shotgun (WGS) entry which is preliminary data.</text>
</comment>
<sequence length="219" mass="23464">MLHSIRDAQPLRVLSRALLGAAALLALGLAPAAPAVAAGFTFTPYPTTKPLPLTKVTFENAEGKTMTLADFKGKVVLLNIWATWCPPCVEEMPTLNKLQVMLGGKDFQVVPLSIDKGGRIAVKSFYDDNFIDHLPIYVDPTTHALDTLNILGTPTTILIDKQGREVARTLGPQDWDKPAVVAQIKRYMAAPAPAKSSQAQPQALQTMAAAATPAAQALR</sequence>
<proteinExistence type="predicted"/>
<dbReference type="InterPro" id="IPR036249">
    <property type="entry name" value="Thioredoxin-like_sf"/>
</dbReference>
<dbReference type="SUPFAM" id="SSF52833">
    <property type="entry name" value="Thioredoxin-like"/>
    <property type="match status" value="1"/>
</dbReference>
<comment type="subcellular location">
    <subcellularLocation>
        <location evidence="1">Cell envelope</location>
    </subcellularLocation>
</comment>
<dbReference type="InterPro" id="IPR013740">
    <property type="entry name" value="Redoxin"/>
</dbReference>
<dbReference type="PROSITE" id="PS00194">
    <property type="entry name" value="THIOREDOXIN_1"/>
    <property type="match status" value="1"/>
</dbReference>
<dbReference type="AlphaFoldDB" id="A0A1J5RJX7"/>
<name>A0A1J5RJX7_9ZZZZ</name>
<feature type="domain" description="Thioredoxin" evidence="3">
    <location>
        <begin position="45"/>
        <end position="189"/>
    </location>
</feature>
<protein>
    <submittedName>
        <fullName evidence="4">Thiol:disulfide interchange protein TlpA</fullName>
    </submittedName>
</protein>
<dbReference type="GO" id="GO:0017004">
    <property type="term" value="P:cytochrome complex assembly"/>
    <property type="evidence" value="ECO:0007669"/>
    <property type="project" value="UniProtKB-KW"/>
</dbReference>
<dbReference type="InterPro" id="IPR050553">
    <property type="entry name" value="Thioredoxin_ResA/DsbE_sf"/>
</dbReference>
<evidence type="ECO:0000259" key="3">
    <source>
        <dbReference type="PROSITE" id="PS51352"/>
    </source>
</evidence>
<accession>A0A1J5RJX7</accession>
<dbReference type="GO" id="GO:0030313">
    <property type="term" value="C:cell envelope"/>
    <property type="evidence" value="ECO:0007669"/>
    <property type="project" value="UniProtKB-SubCell"/>
</dbReference>
<dbReference type="GO" id="GO:0016491">
    <property type="term" value="F:oxidoreductase activity"/>
    <property type="evidence" value="ECO:0007669"/>
    <property type="project" value="InterPro"/>
</dbReference>
<dbReference type="PANTHER" id="PTHR42852:SF17">
    <property type="entry name" value="THIOREDOXIN-LIKE PROTEIN HI_1115"/>
    <property type="match status" value="1"/>
</dbReference>
<gene>
    <name evidence="4" type="primary">tlpA_1</name>
    <name evidence="4" type="ORF">GALL_219510</name>
</gene>
<dbReference type="PROSITE" id="PS51352">
    <property type="entry name" value="THIOREDOXIN_2"/>
    <property type="match status" value="1"/>
</dbReference>
<organism evidence="4">
    <name type="scientific">mine drainage metagenome</name>
    <dbReference type="NCBI Taxonomy" id="410659"/>
    <lineage>
        <taxon>unclassified sequences</taxon>
        <taxon>metagenomes</taxon>
        <taxon>ecological metagenomes</taxon>
    </lineage>
</organism>